<name>A0A239E6T0_9RHOB</name>
<keyword evidence="5 13" id="KW-0479">Metal-binding</keyword>
<evidence type="ECO:0000256" key="14">
    <source>
        <dbReference type="PIRSR" id="PIRSR604385-3"/>
    </source>
</evidence>
<dbReference type="GO" id="GO:0019144">
    <property type="term" value="F:ADP-sugar diphosphatase activity"/>
    <property type="evidence" value="ECO:0007669"/>
    <property type="project" value="TreeGrafter"/>
</dbReference>
<evidence type="ECO:0000313" key="17">
    <source>
        <dbReference type="Proteomes" id="UP000198426"/>
    </source>
</evidence>
<comment type="function">
    <text evidence="8">Acts on ADP-mannose and ADP-glucose as well as ADP-ribose. Prevents glycogen biosynthesis. The reaction catalyzed by this enzyme is a limiting step of the gluconeogenic process.</text>
</comment>
<dbReference type="SUPFAM" id="SSF110857">
    <property type="entry name" value="Gamma-glutamyl cyclotransferase-like"/>
    <property type="match status" value="1"/>
</dbReference>
<evidence type="ECO:0000256" key="7">
    <source>
        <dbReference type="ARBA" id="ARBA00022842"/>
    </source>
</evidence>
<dbReference type="GO" id="GO:0047631">
    <property type="term" value="F:ADP-ribose diphosphatase activity"/>
    <property type="evidence" value="ECO:0007669"/>
    <property type="project" value="UniProtKB-EC"/>
</dbReference>
<dbReference type="InterPro" id="IPR036568">
    <property type="entry name" value="GGCT-like_sf"/>
</dbReference>
<comment type="catalytic activity">
    <reaction evidence="12">
        <text>ADP-D-ribose + H2O = D-ribose 5-phosphate + AMP + 2 H(+)</text>
        <dbReference type="Rhea" id="RHEA:10412"/>
        <dbReference type="ChEBI" id="CHEBI:15377"/>
        <dbReference type="ChEBI" id="CHEBI:15378"/>
        <dbReference type="ChEBI" id="CHEBI:57967"/>
        <dbReference type="ChEBI" id="CHEBI:78346"/>
        <dbReference type="ChEBI" id="CHEBI:456215"/>
        <dbReference type="EC" id="3.6.1.13"/>
    </reaction>
</comment>
<protein>
    <recommendedName>
        <fullName evidence="4">ADP-ribose pyrophosphatase</fullName>
        <ecNumber evidence="3">3.6.1.13</ecNumber>
    </recommendedName>
    <alternativeName>
        <fullName evidence="9">ADP-ribose diphosphatase</fullName>
    </alternativeName>
    <alternativeName>
        <fullName evidence="11">ADP-ribose phosphohydrolase</fullName>
    </alternativeName>
    <alternativeName>
        <fullName evidence="10">Adenosine diphosphoribose pyrophosphatase</fullName>
    </alternativeName>
</protein>
<dbReference type="GO" id="GO:0006753">
    <property type="term" value="P:nucleoside phosphate metabolic process"/>
    <property type="evidence" value="ECO:0007669"/>
    <property type="project" value="TreeGrafter"/>
</dbReference>
<dbReference type="CDD" id="cd06661">
    <property type="entry name" value="GGCT_like"/>
    <property type="match status" value="1"/>
</dbReference>
<dbReference type="CDD" id="cd24155">
    <property type="entry name" value="NUDIX_ADPRase"/>
    <property type="match status" value="1"/>
</dbReference>
<dbReference type="InterPro" id="IPR004385">
    <property type="entry name" value="NDP_pyrophosphatase"/>
</dbReference>
<comment type="similarity">
    <text evidence="2">Belongs to the Nudix hydrolase family. NudF subfamily.</text>
</comment>
<dbReference type="PROSITE" id="PS51462">
    <property type="entry name" value="NUDIX"/>
    <property type="match status" value="1"/>
</dbReference>
<feature type="short sequence motif" description="Nudix box" evidence="14">
    <location>
        <begin position="262"/>
        <end position="284"/>
    </location>
</feature>
<dbReference type="PANTHER" id="PTHR11839">
    <property type="entry name" value="UDP/ADP-SUGAR PYROPHOSPHATASE"/>
    <property type="match status" value="1"/>
</dbReference>
<feature type="binding site" evidence="13">
    <location>
        <position position="261"/>
    </location>
    <ligand>
        <name>Mg(2+)</name>
        <dbReference type="ChEBI" id="CHEBI:18420"/>
        <label>1</label>
    </ligand>
</feature>
<dbReference type="RefSeq" id="WP_089231650.1">
    <property type="nucleotide sequence ID" value="NZ_FZOY01000002.1"/>
</dbReference>
<evidence type="ECO:0000256" key="12">
    <source>
        <dbReference type="ARBA" id="ARBA00049546"/>
    </source>
</evidence>
<keyword evidence="17" id="KW-1185">Reference proteome</keyword>
<evidence type="ECO:0000313" key="16">
    <source>
        <dbReference type="EMBL" id="SNS40425.1"/>
    </source>
</evidence>
<dbReference type="SUPFAM" id="SSF55811">
    <property type="entry name" value="Nudix"/>
    <property type="match status" value="1"/>
</dbReference>
<feature type="binding site" evidence="13">
    <location>
        <position position="277"/>
    </location>
    <ligand>
        <name>Mg(2+)</name>
        <dbReference type="ChEBI" id="CHEBI:18420"/>
        <label>1</label>
    </ligand>
</feature>
<keyword evidence="6" id="KW-0378">Hydrolase</keyword>
<accession>A0A239E6T0</accession>
<dbReference type="Pfam" id="PF06094">
    <property type="entry name" value="GGACT"/>
    <property type="match status" value="1"/>
</dbReference>
<comment type="cofactor">
    <cofactor evidence="1 13">
        <name>Mg(2+)</name>
        <dbReference type="ChEBI" id="CHEBI:18420"/>
    </cofactor>
</comment>
<dbReference type="InterPro" id="IPR000086">
    <property type="entry name" value="NUDIX_hydrolase_dom"/>
</dbReference>
<evidence type="ECO:0000256" key="10">
    <source>
        <dbReference type="ARBA" id="ARBA00030308"/>
    </source>
</evidence>
<dbReference type="InterPro" id="IPR013024">
    <property type="entry name" value="GGCT-like"/>
</dbReference>
<dbReference type="InterPro" id="IPR015797">
    <property type="entry name" value="NUDIX_hydrolase-like_dom_sf"/>
</dbReference>
<evidence type="ECO:0000256" key="8">
    <source>
        <dbReference type="ARBA" id="ARBA00025164"/>
    </source>
</evidence>
<evidence type="ECO:0000256" key="6">
    <source>
        <dbReference type="ARBA" id="ARBA00022801"/>
    </source>
</evidence>
<reference evidence="16 17" key="1">
    <citation type="submission" date="2017-06" db="EMBL/GenBank/DDBJ databases">
        <authorList>
            <person name="Kim H.J."/>
            <person name="Triplett B.A."/>
        </authorList>
    </citation>
    <scope>NUCLEOTIDE SEQUENCE [LARGE SCALE GENOMIC DNA]</scope>
    <source>
        <strain evidence="16 17">DSM 29339</strain>
    </source>
</reference>
<dbReference type="PANTHER" id="PTHR11839:SF5">
    <property type="entry name" value="ADP-RIBOSE PYROPHOSPHATASE"/>
    <property type="match status" value="1"/>
</dbReference>
<evidence type="ECO:0000256" key="11">
    <source>
        <dbReference type="ARBA" id="ARBA00033056"/>
    </source>
</evidence>
<proteinExistence type="inferred from homology"/>
<feature type="binding site" evidence="13">
    <location>
        <position position="330"/>
    </location>
    <ligand>
        <name>Mg(2+)</name>
        <dbReference type="ChEBI" id="CHEBI:18420"/>
        <label>1</label>
    </ligand>
</feature>
<organism evidence="16 17">
    <name type="scientific">Tropicimonas sediminicola</name>
    <dbReference type="NCBI Taxonomy" id="1031541"/>
    <lineage>
        <taxon>Bacteria</taxon>
        <taxon>Pseudomonadati</taxon>
        <taxon>Pseudomonadota</taxon>
        <taxon>Alphaproteobacteria</taxon>
        <taxon>Rhodobacterales</taxon>
        <taxon>Roseobacteraceae</taxon>
        <taxon>Tropicimonas</taxon>
    </lineage>
</organism>
<gene>
    <name evidence="16" type="ORF">SAMN05421757_1026</name>
</gene>
<dbReference type="GO" id="GO:0046872">
    <property type="term" value="F:metal ion binding"/>
    <property type="evidence" value="ECO:0007669"/>
    <property type="project" value="UniProtKB-KW"/>
</dbReference>
<evidence type="ECO:0000256" key="13">
    <source>
        <dbReference type="PIRSR" id="PIRSR604385-2"/>
    </source>
</evidence>
<dbReference type="AlphaFoldDB" id="A0A239E6T0"/>
<evidence type="ECO:0000259" key="15">
    <source>
        <dbReference type="PROSITE" id="PS51462"/>
    </source>
</evidence>
<feature type="domain" description="Nudix hydrolase" evidence="15">
    <location>
        <begin position="219"/>
        <end position="359"/>
    </location>
</feature>
<dbReference type="GO" id="GO:0019693">
    <property type="term" value="P:ribose phosphate metabolic process"/>
    <property type="evidence" value="ECO:0007669"/>
    <property type="project" value="TreeGrafter"/>
</dbReference>
<evidence type="ECO:0000256" key="2">
    <source>
        <dbReference type="ARBA" id="ARBA00007482"/>
    </source>
</evidence>
<keyword evidence="7 13" id="KW-0460">Magnesium</keyword>
<dbReference type="OrthoDB" id="5292471at2"/>
<dbReference type="InterPro" id="IPR009288">
    <property type="entry name" value="AIG2-like_dom"/>
</dbReference>
<evidence type="ECO:0000256" key="9">
    <source>
        <dbReference type="ARBA" id="ARBA00030162"/>
    </source>
</evidence>
<feature type="binding site" evidence="13">
    <location>
        <position position="281"/>
    </location>
    <ligand>
        <name>Mg(2+)</name>
        <dbReference type="ChEBI" id="CHEBI:18420"/>
        <label>1</label>
    </ligand>
</feature>
<dbReference type="NCBIfam" id="TIGR00052">
    <property type="entry name" value="nudix-type nucleoside diphosphatase, YffH/AdpP family"/>
    <property type="match status" value="1"/>
</dbReference>
<dbReference type="GO" id="GO:0005829">
    <property type="term" value="C:cytosol"/>
    <property type="evidence" value="ECO:0007669"/>
    <property type="project" value="TreeGrafter"/>
</dbReference>
<dbReference type="Gene3D" id="3.90.79.10">
    <property type="entry name" value="Nucleoside Triphosphate Pyrophosphohydrolase"/>
    <property type="match status" value="1"/>
</dbReference>
<dbReference type="EC" id="3.6.1.13" evidence="3"/>
<dbReference type="Pfam" id="PF00293">
    <property type="entry name" value="NUDIX"/>
    <property type="match status" value="1"/>
</dbReference>
<evidence type="ECO:0000256" key="1">
    <source>
        <dbReference type="ARBA" id="ARBA00001946"/>
    </source>
</evidence>
<dbReference type="Proteomes" id="UP000198426">
    <property type="component" value="Unassembled WGS sequence"/>
</dbReference>
<evidence type="ECO:0000256" key="4">
    <source>
        <dbReference type="ARBA" id="ARBA00013297"/>
    </source>
</evidence>
<sequence>MTPIFLYGSLCHAPLREVVTGAPGGGEVRPARLMGHAVVWAEGESFPMILERAGAEALGVLLANPGEQALARLDYYEGGFGYRLVPVEVIAEEGPVRARMYVPPEVGLTPGAPWDLAEWAERWGPLSCLTAEEVMADMDQRPPAEVARRFGPMRARAQARLNARKAAPTTLRRRARPEDVHLRRRSLAYSQFFSVEEYDFSHRKFSGEHGPELNRTAFISADAVTVLPYDPIRDRVLLIEQFRAGPFARGDAQPWMLEAIAGRIDGGETPEESARREAQEEAGLELGQLHLVAQYYPTPGAKSEFLYGYIATADLPDEVAGIAGLEGEGEDIRSHVISFDRAMALLDSGEINVGPLILLVLHLSRLRETLRSGS</sequence>
<evidence type="ECO:0000256" key="5">
    <source>
        <dbReference type="ARBA" id="ARBA00022723"/>
    </source>
</evidence>
<dbReference type="Gene3D" id="3.10.490.10">
    <property type="entry name" value="Gamma-glutamyl cyclotransferase-like"/>
    <property type="match status" value="1"/>
</dbReference>
<dbReference type="EMBL" id="FZOY01000002">
    <property type="protein sequence ID" value="SNS40425.1"/>
    <property type="molecule type" value="Genomic_DNA"/>
</dbReference>
<evidence type="ECO:0000256" key="3">
    <source>
        <dbReference type="ARBA" id="ARBA00012453"/>
    </source>
</evidence>